<dbReference type="RefSeq" id="XP_025515054.1">
    <property type="nucleotide sequence ID" value="XM_025655434.1"/>
</dbReference>
<protein>
    <submittedName>
        <fullName evidence="1">Uncharacterized protein</fullName>
    </submittedName>
</protein>
<evidence type="ECO:0000313" key="1">
    <source>
        <dbReference type="EMBL" id="RAH57132.1"/>
    </source>
</evidence>
<proteinExistence type="predicted"/>
<dbReference type="AlphaFoldDB" id="A0A8G1R262"/>
<sequence length="160" mass="18140">MQCSGKTSDNFHNRSYLRIVSLLSLSVVVDDQCTHLILHFIIIINRLILIGTLARKTKVNLDEQSAKQLGAKNKMKKKAESRKKTYTSRSADLRFPKVPVPTPLHPPFVDPRTSHLSSGSDTAKAAFHLSSSERTTTARVRIYCCQYTFNPDLQHVYHNM</sequence>
<accession>A0A8G1R262</accession>
<reference evidence="1 2" key="1">
    <citation type="submission" date="2018-02" db="EMBL/GenBank/DDBJ databases">
        <title>The genomes of Aspergillus section Nigri reveals drivers in fungal speciation.</title>
        <authorList>
            <consortium name="DOE Joint Genome Institute"/>
            <person name="Vesth T.C."/>
            <person name="Nybo J."/>
            <person name="Theobald S."/>
            <person name="Brandl J."/>
            <person name="Frisvad J.C."/>
            <person name="Nielsen K.F."/>
            <person name="Lyhne E.K."/>
            <person name="Kogle M.E."/>
            <person name="Kuo A."/>
            <person name="Riley R."/>
            <person name="Clum A."/>
            <person name="Nolan M."/>
            <person name="Lipzen A."/>
            <person name="Salamov A."/>
            <person name="Henrissat B."/>
            <person name="Wiebenga A."/>
            <person name="De vries R.P."/>
            <person name="Grigoriev I.V."/>
            <person name="Mortensen U.H."/>
            <person name="Andersen M.R."/>
            <person name="Baker S.E."/>
        </authorList>
    </citation>
    <scope>NUCLEOTIDE SEQUENCE [LARGE SCALE GENOMIC DNA]</scope>
    <source>
        <strain evidence="1 2">CBS 112811</strain>
    </source>
</reference>
<gene>
    <name evidence="1" type="ORF">BO85DRAFT_32972</name>
</gene>
<keyword evidence="2" id="KW-1185">Reference proteome</keyword>
<dbReference type="EMBL" id="KZ825063">
    <property type="protein sequence ID" value="RAH57132.1"/>
    <property type="molecule type" value="Genomic_DNA"/>
</dbReference>
<name>A0A8G1R262_9EURO</name>
<organism evidence="1 2">
    <name type="scientific">Aspergillus piperis CBS 112811</name>
    <dbReference type="NCBI Taxonomy" id="1448313"/>
    <lineage>
        <taxon>Eukaryota</taxon>
        <taxon>Fungi</taxon>
        <taxon>Dikarya</taxon>
        <taxon>Ascomycota</taxon>
        <taxon>Pezizomycotina</taxon>
        <taxon>Eurotiomycetes</taxon>
        <taxon>Eurotiomycetidae</taxon>
        <taxon>Eurotiales</taxon>
        <taxon>Aspergillaceae</taxon>
        <taxon>Aspergillus</taxon>
        <taxon>Aspergillus subgen. Circumdati</taxon>
    </lineage>
</organism>
<dbReference type="GeneID" id="37158836"/>
<dbReference type="Proteomes" id="UP000249526">
    <property type="component" value="Unassembled WGS sequence"/>
</dbReference>
<evidence type="ECO:0000313" key="2">
    <source>
        <dbReference type="Proteomes" id="UP000249526"/>
    </source>
</evidence>